<dbReference type="PROSITE" id="PS01215">
    <property type="entry name" value="MRP"/>
    <property type="match status" value="1"/>
</dbReference>
<feature type="binding site" evidence="9">
    <location>
        <begin position="107"/>
        <end position="114"/>
    </location>
    <ligand>
        <name>ATP</name>
        <dbReference type="ChEBI" id="CHEBI:30616"/>
    </ligand>
</feature>
<gene>
    <name evidence="11" type="primary">mpr</name>
    <name evidence="11" type="ordered locus">HH_1505</name>
</gene>
<dbReference type="Gene3D" id="3.40.50.300">
    <property type="entry name" value="P-loop containing nucleotide triphosphate hydrolases"/>
    <property type="match status" value="1"/>
</dbReference>
<dbReference type="InterPro" id="IPR034904">
    <property type="entry name" value="FSCA_dom_sf"/>
</dbReference>
<dbReference type="Pfam" id="PF10609">
    <property type="entry name" value="ParA"/>
    <property type="match status" value="1"/>
</dbReference>
<dbReference type="HOGENOM" id="CLU_024839_0_0_7"/>
<dbReference type="GO" id="GO:0140663">
    <property type="term" value="F:ATP-dependent FeS chaperone activity"/>
    <property type="evidence" value="ECO:0007669"/>
    <property type="project" value="InterPro"/>
</dbReference>
<dbReference type="EMBL" id="AE017125">
    <property type="protein sequence ID" value="AAP78102.1"/>
    <property type="molecule type" value="Genomic_DNA"/>
</dbReference>
<keyword evidence="7 9" id="KW-0408">Iron</keyword>
<evidence type="ECO:0000256" key="1">
    <source>
        <dbReference type="ARBA" id="ARBA00007352"/>
    </source>
</evidence>
<keyword evidence="4 9" id="KW-0547">Nucleotide-binding</keyword>
<keyword evidence="5 9" id="KW-0378">Hydrolase</keyword>
<dbReference type="OrthoDB" id="9809679at2"/>
<dbReference type="GO" id="GO:0005524">
    <property type="term" value="F:ATP binding"/>
    <property type="evidence" value="ECO:0007669"/>
    <property type="project" value="UniProtKB-UniRule"/>
</dbReference>
<keyword evidence="12" id="KW-1185">Reference proteome</keyword>
<dbReference type="AlphaFoldDB" id="Q7VG19"/>
<dbReference type="InterPro" id="IPR019591">
    <property type="entry name" value="Mrp/NBP35_ATP-bd"/>
</dbReference>
<dbReference type="GO" id="GO:0016887">
    <property type="term" value="F:ATP hydrolysis activity"/>
    <property type="evidence" value="ECO:0007669"/>
    <property type="project" value="UniProtKB-UniRule"/>
</dbReference>
<keyword evidence="8 9" id="KW-0411">Iron-sulfur</keyword>
<dbReference type="GO" id="GO:0051539">
    <property type="term" value="F:4 iron, 4 sulfur cluster binding"/>
    <property type="evidence" value="ECO:0007669"/>
    <property type="project" value="TreeGrafter"/>
</dbReference>
<evidence type="ECO:0000259" key="10">
    <source>
        <dbReference type="Pfam" id="PF01883"/>
    </source>
</evidence>
<comment type="subunit">
    <text evidence="9">Homodimer.</text>
</comment>
<dbReference type="CDD" id="cd02037">
    <property type="entry name" value="Mrp_NBP35"/>
    <property type="match status" value="1"/>
</dbReference>
<evidence type="ECO:0000256" key="8">
    <source>
        <dbReference type="ARBA" id="ARBA00023014"/>
    </source>
</evidence>
<dbReference type="SUPFAM" id="SSF117916">
    <property type="entry name" value="Fe-S cluster assembly (FSCA) domain-like"/>
    <property type="match status" value="1"/>
</dbReference>
<name>Q7VG19_HELHP</name>
<evidence type="ECO:0000256" key="4">
    <source>
        <dbReference type="ARBA" id="ARBA00022741"/>
    </source>
</evidence>
<comment type="similarity">
    <text evidence="9">Belongs to the Mrp/NBP35 ATP-binding proteins family.</text>
</comment>
<evidence type="ECO:0000256" key="5">
    <source>
        <dbReference type="ARBA" id="ARBA00022801"/>
    </source>
</evidence>
<dbReference type="RefSeq" id="WP_011116345.1">
    <property type="nucleotide sequence ID" value="NC_004917.1"/>
</dbReference>
<protein>
    <recommendedName>
        <fullName evidence="9">Iron-sulfur cluster carrier protein</fullName>
    </recommendedName>
</protein>
<dbReference type="PANTHER" id="PTHR42961">
    <property type="entry name" value="IRON-SULFUR PROTEIN NUBPL"/>
    <property type="match status" value="1"/>
</dbReference>
<dbReference type="Gene3D" id="3.30.300.130">
    <property type="entry name" value="Fe-S cluster assembly (FSCA)"/>
    <property type="match status" value="1"/>
</dbReference>
<dbReference type="STRING" id="235279.HH_1505"/>
<evidence type="ECO:0000313" key="12">
    <source>
        <dbReference type="Proteomes" id="UP000002495"/>
    </source>
</evidence>
<accession>Q7VG19</accession>
<dbReference type="Proteomes" id="UP000002495">
    <property type="component" value="Chromosome"/>
</dbReference>
<evidence type="ECO:0000256" key="3">
    <source>
        <dbReference type="ARBA" id="ARBA00022723"/>
    </source>
</evidence>
<comment type="similarity">
    <text evidence="2">In the C-terminal section; belongs to the Mrp/NBP35 ATP-binding proteins family.</text>
</comment>
<evidence type="ECO:0000256" key="9">
    <source>
        <dbReference type="HAMAP-Rule" id="MF_02040"/>
    </source>
</evidence>
<evidence type="ECO:0000256" key="7">
    <source>
        <dbReference type="ARBA" id="ARBA00023004"/>
    </source>
</evidence>
<evidence type="ECO:0000313" key="11">
    <source>
        <dbReference type="EMBL" id="AAP78102.1"/>
    </source>
</evidence>
<evidence type="ECO:0000256" key="6">
    <source>
        <dbReference type="ARBA" id="ARBA00022840"/>
    </source>
</evidence>
<comment type="similarity">
    <text evidence="1">In the N-terminal section; belongs to the MIP18 family.</text>
</comment>
<dbReference type="SUPFAM" id="SSF52540">
    <property type="entry name" value="P-loop containing nucleoside triphosphate hydrolases"/>
    <property type="match status" value="1"/>
</dbReference>
<comment type="function">
    <text evidence="9">Binds and transfers iron-sulfur (Fe-S) clusters to target apoproteins. Can hydrolyze ATP.</text>
</comment>
<dbReference type="InterPro" id="IPR000808">
    <property type="entry name" value="Mrp-like_CS"/>
</dbReference>
<dbReference type="GO" id="GO:0016226">
    <property type="term" value="P:iron-sulfur cluster assembly"/>
    <property type="evidence" value="ECO:0007669"/>
    <property type="project" value="InterPro"/>
</dbReference>
<keyword evidence="3 9" id="KW-0479">Metal-binding</keyword>
<evidence type="ECO:0000256" key="2">
    <source>
        <dbReference type="ARBA" id="ARBA00008205"/>
    </source>
</evidence>
<dbReference type="InterPro" id="IPR033756">
    <property type="entry name" value="YlxH/NBP35"/>
</dbReference>
<proteinExistence type="inferred from homology"/>
<dbReference type="Pfam" id="PF01883">
    <property type="entry name" value="FeS_assembly_P"/>
    <property type="match status" value="1"/>
</dbReference>
<dbReference type="InterPro" id="IPR044304">
    <property type="entry name" value="NUBPL-like"/>
</dbReference>
<keyword evidence="6 9" id="KW-0067">ATP-binding</keyword>
<reference evidence="11 12" key="1">
    <citation type="journal article" date="2003" name="Proc. Natl. Acad. Sci. U.S.A.">
        <title>The complete genome sequence of the carcinogenic bacterium Helicobacter hepaticus.</title>
        <authorList>
            <person name="Suerbaum S."/>
            <person name="Josenhans C."/>
            <person name="Sterzenbach T."/>
            <person name="Drescher B."/>
            <person name="Brandt P."/>
            <person name="Bell M."/>
            <person name="Droege M."/>
            <person name="Fartmann B."/>
            <person name="Fischer H.-P."/>
            <person name="Ge Z."/>
            <person name="Hoerster A."/>
            <person name="Holland R."/>
            <person name="Klein K."/>
            <person name="Koenig J."/>
            <person name="Macko L."/>
            <person name="Mendz G.L."/>
            <person name="Nyakatura G."/>
            <person name="Schauer D.B."/>
            <person name="Shen Z."/>
            <person name="Weber J."/>
            <person name="Frosch M."/>
            <person name="Fox J.G."/>
        </authorList>
    </citation>
    <scope>NUCLEOTIDE SEQUENCE [LARGE SCALE GENOMIC DNA]</scope>
    <source>
        <strain evidence="12">ATCC 51449 / 3B1</strain>
    </source>
</reference>
<dbReference type="GO" id="GO:0046872">
    <property type="term" value="F:metal ion binding"/>
    <property type="evidence" value="ECO:0007669"/>
    <property type="project" value="UniProtKB-KW"/>
</dbReference>
<dbReference type="PANTHER" id="PTHR42961:SF2">
    <property type="entry name" value="IRON-SULFUR PROTEIN NUBPL"/>
    <property type="match status" value="1"/>
</dbReference>
<organism evidence="11 12">
    <name type="scientific">Helicobacter hepaticus (strain ATCC 51449 / 3B1)</name>
    <dbReference type="NCBI Taxonomy" id="235279"/>
    <lineage>
        <taxon>Bacteria</taxon>
        <taxon>Pseudomonadati</taxon>
        <taxon>Campylobacterota</taxon>
        <taxon>Epsilonproteobacteria</taxon>
        <taxon>Campylobacterales</taxon>
        <taxon>Helicobacteraceae</taxon>
        <taxon>Helicobacter</taxon>
    </lineage>
</organism>
<dbReference type="KEGG" id="hhe:HH_1505"/>
<dbReference type="InterPro" id="IPR002744">
    <property type="entry name" value="MIP18-like"/>
</dbReference>
<sequence length="367" mass="40017">MPQNQEQITEILSSVIYPNFSKDIVSFGFLKEVKVSDNEVRVRIDIPSSSQEIIEKLRQEISQKLESVLQGATLHLEINSPKPAPQPQPKTKNLAPHIKHFVMVSSGKGGVGKSTSSVNLAIALAQQGKKVGLLDADIYGPNIPRMLGLNANKAQVDESQKKLIPLKAFGVEMMSMGVLYDEGQSLIWRGPMIMRAIEQMLTDVIWSNLDVLVIDMPPGTGDAQLTLAQSVPVSAGVIVTTPQKVSLDDSARSLDMFDKLKVPIAGIIENMSGFICPDCGKEYDIFGKGTSEVLANEYSTHILAQVPLEPKVREGGDSGKPIAFFEPDSQSAKAYMQAAAKILNFLEKVSSQNLADNKDIQPTQHKH</sequence>
<feature type="domain" description="MIP18 family-like" evidence="10">
    <location>
        <begin position="6"/>
        <end position="69"/>
    </location>
</feature>
<dbReference type="InterPro" id="IPR027417">
    <property type="entry name" value="P-loop_NTPase"/>
</dbReference>
<dbReference type="FunFam" id="3.40.50.300:FF:000304">
    <property type="entry name" value="Iron-sulfur cluster carrier protein"/>
    <property type="match status" value="1"/>
</dbReference>
<dbReference type="HAMAP" id="MF_02040">
    <property type="entry name" value="Mrp_NBP35"/>
    <property type="match status" value="1"/>
</dbReference>
<dbReference type="eggNOG" id="COG0489">
    <property type="taxonomic scope" value="Bacteria"/>
</dbReference>